<dbReference type="EMBL" id="JABFAD010000005">
    <property type="protein sequence ID" value="MBA0799157.1"/>
    <property type="molecule type" value="Genomic_DNA"/>
</dbReference>
<evidence type="ECO:0000313" key="1">
    <source>
        <dbReference type="EMBL" id="MBA0799157.1"/>
    </source>
</evidence>
<gene>
    <name evidence="1" type="ORF">Gohar_009689</name>
</gene>
<sequence length="153" mass="17327">MKKELANLSLDEEEDEILQARTNPDSKTERVEFCLVGCFLTASVIHFLAMRSTMANLWHPVEGVQILGVRGKTVQIHEVTTGFFNGVLARQLGDFLEKYVEYDSINLDRGYNRHNDSFCQAKMALGFEVAEIGWDLSLRAQSRRALATSSVWL</sequence>
<accession>A0A7J9GNL5</accession>
<reference evidence="1 2" key="1">
    <citation type="journal article" date="2019" name="Genome Biol. Evol.">
        <title>Insights into the evolution of the New World diploid cottons (Gossypium, subgenus Houzingenia) based on genome sequencing.</title>
        <authorList>
            <person name="Grover C.E."/>
            <person name="Arick M.A. 2nd"/>
            <person name="Thrash A."/>
            <person name="Conover J.L."/>
            <person name="Sanders W.S."/>
            <person name="Peterson D.G."/>
            <person name="Frelichowski J.E."/>
            <person name="Scheffler J.A."/>
            <person name="Scheffler B.E."/>
            <person name="Wendel J.F."/>
        </authorList>
    </citation>
    <scope>NUCLEOTIDE SEQUENCE [LARGE SCALE GENOMIC DNA]</scope>
    <source>
        <strain evidence="1">0</strain>
        <tissue evidence="1">Leaf</tissue>
    </source>
</reference>
<comment type="caution">
    <text evidence="1">The sequence shown here is derived from an EMBL/GenBank/DDBJ whole genome shotgun (WGS) entry which is preliminary data.</text>
</comment>
<dbReference type="Proteomes" id="UP000593560">
    <property type="component" value="Unassembled WGS sequence"/>
</dbReference>
<protein>
    <submittedName>
        <fullName evidence="1">Uncharacterized protein</fullName>
    </submittedName>
</protein>
<keyword evidence="2" id="KW-1185">Reference proteome</keyword>
<proteinExistence type="predicted"/>
<evidence type="ECO:0000313" key="2">
    <source>
        <dbReference type="Proteomes" id="UP000593560"/>
    </source>
</evidence>
<dbReference type="AlphaFoldDB" id="A0A7J9GNL5"/>
<name>A0A7J9GNL5_9ROSI</name>
<dbReference type="OrthoDB" id="971183at2759"/>
<organism evidence="1 2">
    <name type="scientific">Gossypium harknessii</name>
    <dbReference type="NCBI Taxonomy" id="34285"/>
    <lineage>
        <taxon>Eukaryota</taxon>
        <taxon>Viridiplantae</taxon>
        <taxon>Streptophyta</taxon>
        <taxon>Embryophyta</taxon>
        <taxon>Tracheophyta</taxon>
        <taxon>Spermatophyta</taxon>
        <taxon>Magnoliopsida</taxon>
        <taxon>eudicotyledons</taxon>
        <taxon>Gunneridae</taxon>
        <taxon>Pentapetalae</taxon>
        <taxon>rosids</taxon>
        <taxon>malvids</taxon>
        <taxon>Malvales</taxon>
        <taxon>Malvaceae</taxon>
        <taxon>Malvoideae</taxon>
        <taxon>Gossypium</taxon>
    </lineage>
</organism>